<evidence type="ECO:0000259" key="1">
    <source>
        <dbReference type="Pfam" id="PF24073"/>
    </source>
</evidence>
<reference evidence="3" key="1">
    <citation type="submission" date="2013-12" db="EMBL/GenBank/DDBJ databases">
        <title>Genome sequences of Streptococcus thermophilus strains MTH17CL396 and M17PTZA496 isolated from Fontina cheese in Valle d'Aosta region (Italy).</title>
        <authorList>
            <person name="Treu L."/>
            <person name="Giacomini A."/>
            <person name="Corich V."/>
            <person name="Vendramin V."/>
            <person name="Bovo B."/>
        </authorList>
    </citation>
    <scope>NUCLEOTIDE SEQUENCE [LARGE SCALE GENOMIC DNA]</scope>
    <source>
        <strain evidence="3">M17PTZA496</strain>
    </source>
</reference>
<sequence>MVNQTEPELMKWILTVLIPLSISSASFYFSSQSRASRLEHRITKLEVVDHEIEKIIETHNKRLDKHQEEQKITLALVQRMDHLNENIGELKGNIEEVKKIVNRNLRG</sequence>
<accession>A0A0E2QIS1</accession>
<dbReference type="InterPro" id="IPR055789">
    <property type="entry name" value="DUF7365"/>
</dbReference>
<dbReference type="RefSeq" id="WP_084828651.1">
    <property type="nucleotide sequence ID" value="NZ_CM002372.1"/>
</dbReference>
<organism evidence="2 3">
    <name type="scientific">Streptococcus thermophilus M17PTZA496</name>
    <dbReference type="NCBI Taxonomy" id="1433289"/>
    <lineage>
        <taxon>Bacteria</taxon>
        <taxon>Bacillati</taxon>
        <taxon>Bacillota</taxon>
        <taxon>Bacilli</taxon>
        <taxon>Lactobacillales</taxon>
        <taxon>Streptococcaceae</taxon>
        <taxon>Streptococcus</taxon>
    </lineage>
</organism>
<comment type="caution">
    <text evidence="2">The sequence shown here is derived from an EMBL/GenBank/DDBJ whole genome shotgun (WGS) entry which is preliminary data.</text>
</comment>
<gene>
    <name evidence="2" type="ORF">X841_03790</name>
</gene>
<dbReference type="AlphaFoldDB" id="A0A0E2QIS1"/>
<dbReference type="EMBL" id="AZJT01000023">
    <property type="protein sequence ID" value="ETW90663.1"/>
    <property type="molecule type" value="Genomic_DNA"/>
</dbReference>
<protein>
    <recommendedName>
        <fullName evidence="1">DUF7365 domain-containing protein</fullName>
    </recommendedName>
</protein>
<evidence type="ECO:0000313" key="3">
    <source>
        <dbReference type="Proteomes" id="UP000024559"/>
    </source>
</evidence>
<feature type="domain" description="DUF7365" evidence="1">
    <location>
        <begin position="1"/>
        <end position="99"/>
    </location>
</feature>
<dbReference type="HOGENOM" id="CLU_2208655_0_0_9"/>
<name>A0A0E2QIS1_STRTR</name>
<evidence type="ECO:0000313" key="2">
    <source>
        <dbReference type="EMBL" id="ETW90663.1"/>
    </source>
</evidence>
<dbReference type="Pfam" id="PF24073">
    <property type="entry name" value="DUF7365"/>
    <property type="match status" value="1"/>
</dbReference>
<proteinExistence type="predicted"/>
<dbReference type="PATRIC" id="fig|1433289.7.peg.764"/>
<dbReference type="Proteomes" id="UP000024559">
    <property type="component" value="Chromosome"/>
</dbReference>